<dbReference type="AlphaFoldDB" id="A0A835Y314"/>
<comment type="caution">
    <text evidence="1">The sequence shown here is derived from an EMBL/GenBank/DDBJ whole genome shotgun (WGS) entry which is preliminary data.</text>
</comment>
<proteinExistence type="predicted"/>
<name>A0A835Y314_9CHLO</name>
<gene>
    <name evidence="1" type="ORF">HYH03_007626</name>
</gene>
<keyword evidence="2" id="KW-1185">Reference proteome</keyword>
<reference evidence="1" key="1">
    <citation type="journal article" date="2020" name="bioRxiv">
        <title>Comparative genomics of Chlamydomonas.</title>
        <authorList>
            <person name="Craig R.J."/>
            <person name="Hasan A.R."/>
            <person name="Ness R.W."/>
            <person name="Keightley P.D."/>
        </authorList>
    </citation>
    <scope>NUCLEOTIDE SEQUENCE</scope>
    <source>
        <strain evidence="1">CCAP 11/70</strain>
    </source>
</reference>
<evidence type="ECO:0000313" key="2">
    <source>
        <dbReference type="Proteomes" id="UP000612055"/>
    </source>
</evidence>
<accession>A0A835Y314</accession>
<protein>
    <recommendedName>
        <fullName evidence="3">O-fucosyltransferase family protein</fullName>
    </recommendedName>
</protein>
<organism evidence="1 2">
    <name type="scientific">Edaphochlamys debaryana</name>
    <dbReference type="NCBI Taxonomy" id="47281"/>
    <lineage>
        <taxon>Eukaryota</taxon>
        <taxon>Viridiplantae</taxon>
        <taxon>Chlorophyta</taxon>
        <taxon>core chlorophytes</taxon>
        <taxon>Chlorophyceae</taxon>
        <taxon>CS clade</taxon>
        <taxon>Chlamydomonadales</taxon>
        <taxon>Chlamydomonadales incertae sedis</taxon>
        <taxon>Edaphochlamys</taxon>
    </lineage>
</organism>
<evidence type="ECO:0000313" key="1">
    <source>
        <dbReference type="EMBL" id="KAG2494272.1"/>
    </source>
</evidence>
<dbReference type="OrthoDB" id="538146at2759"/>
<dbReference type="Proteomes" id="UP000612055">
    <property type="component" value="Unassembled WGS sequence"/>
</dbReference>
<dbReference type="EMBL" id="JAEHOE010000032">
    <property type="protein sequence ID" value="KAG2494272.1"/>
    <property type="molecule type" value="Genomic_DNA"/>
</dbReference>
<sequence length="467" mass="50412">MRGRPDARYLVFVCYKRGGAAGADALRRNVWKDCCGLGDRMRGIQFLTRIAAATKRVLLVWQESPAPLERFLVPGAIDWRLTPELGIDPARDLVQGATHYRATGKEQLLFQEDILKGLLSGHYSPRYVTVSTNAAAEDEVGGPVPPILPGPLLSVLSRALFRLSPEVEEATQAALSAVGVKPGQPYVALHLRLGGQIGEENSIRRFSLGGPDELLGFATQCVSDVVHSLHNRSSPPSPGLGDAYRSVMRESAGLHRAVDTGARAVAPVGLGEGDAPWPDLPHVLITDNTELRKRGVSGAMDPWVSPEVRPVHIGINRLPPSAAWPGGVAGAHAPPSSASAAAAALDEQMTRLHIASLADFGVLVKATCLVMSPSGFSNQAQLLGGQRCAMVLGGDEHSTVRPCPGTEATWRLWFWRQWCRFANCRKGLTWRQSRRDGEGLRKCAGKLRVGENGGEVSDRGFFEQRRD</sequence>
<evidence type="ECO:0008006" key="3">
    <source>
        <dbReference type="Google" id="ProtNLM"/>
    </source>
</evidence>